<dbReference type="InterPro" id="IPR007656">
    <property type="entry name" value="GTD-bd"/>
</dbReference>
<comment type="subcellular location">
    <subcellularLocation>
        <location evidence="1">Membrane</location>
        <topology evidence="1">Single-pass membrane protein</topology>
    </subcellularLocation>
</comment>
<keyword evidence="5" id="KW-0175">Coiled coil</keyword>
<feature type="compositionally biased region" description="Polar residues" evidence="6">
    <location>
        <begin position="325"/>
        <end position="338"/>
    </location>
</feature>
<proteinExistence type="predicted"/>
<dbReference type="GO" id="GO:0016020">
    <property type="term" value="C:membrane"/>
    <property type="evidence" value="ECO:0007669"/>
    <property type="project" value="UniProtKB-SubCell"/>
</dbReference>
<dbReference type="EMBL" id="GDJX01005212">
    <property type="protein sequence ID" value="JAT62724.1"/>
    <property type="molecule type" value="Transcribed_RNA"/>
</dbReference>
<feature type="non-terminal residue" evidence="8">
    <location>
        <position position="1"/>
    </location>
</feature>
<protein>
    <recommendedName>
        <fullName evidence="7">GTD-binding domain-containing protein</fullName>
    </recommendedName>
</protein>
<feature type="compositionally biased region" description="Acidic residues" evidence="6">
    <location>
        <begin position="640"/>
        <end position="654"/>
    </location>
</feature>
<evidence type="ECO:0000256" key="5">
    <source>
        <dbReference type="SAM" id="Coils"/>
    </source>
</evidence>
<evidence type="ECO:0000256" key="2">
    <source>
        <dbReference type="ARBA" id="ARBA00022692"/>
    </source>
</evidence>
<dbReference type="PANTHER" id="PTHR31448:SF3">
    <property type="entry name" value="MYOSIN-BINDING PROTEIN 2"/>
    <property type="match status" value="1"/>
</dbReference>
<organism evidence="8">
    <name type="scientific">Anthurium amnicola</name>
    <dbReference type="NCBI Taxonomy" id="1678845"/>
    <lineage>
        <taxon>Eukaryota</taxon>
        <taxon>Viridiplantae</taxon>
        <taxon>Streptophyta</taxon>
        <taxon>Embryophyta</taxon>
        <taxon>Tracheophyta</taxon>
        <taxon>Spermatophyta</taxon>
        <taxon>Magnoliopsida</taxon>
        <taxon>Liliopsida</taxon>
        <taxon>Araceae</taxon>
        <taxon>Pothoideae</taxon>
        <taxon>Potheae</taxon>
        <taxon>Anthurium</taxon>
    </lineage>
</organism>
<feature type="region of interest" description="Disordered" evidence="6">
    <location>
        <begin position="454"/>
        <end position="475"/>
    </location>
</feature>
<evidence type="ECO:0000256" key="1">
    <source>
        <dbReference type="ARBA" id="ARBA00004167"/>
    </source>
</evidence>
<dbReference type="GO" id="GO:0080115">
    <property type="term" value="F:myosin XI tail binding"/>
    <property type="evidence" value="ECO:0007669"/>
    <property type="project" value="UniProtKB-ARBA"/>
</dbReference>
<keyword evidence="2" id="KW-0812">Transmembrane</keyword>
<dbReference type="PROSITE" id="PS51775">
    <property type="entry name" value="GTD_BINDING"/>
    <property type="match status" value="1"/>
</dbReference>
<dbReference type="InterPro" id="IPR039306">
    <property type="entry name" value="MYOB"/>
</dbReference>
<keyword evidence="4" id="KW-0472">Membrane</keyword>
<evidence type="ECO:0000313" key="8">
    <source>
        <dbReference type="EMBL" id="JAT62724.1"/>
    </source>
</evidence>
<feature type="domain" description="GTD-binding" evidence="7">
    <location>
        <begin position="509"/>
        <end position="607"/>
    </location>
</feature>
<feature type="region of interest" description="Disordered" evidence="6">
    <location>
        <begin position="316"/>
        <end position="347"/>
    </location>
</feature>
<evidence type="ECO:0000256" key="4">
    <source>
        <dbReference type="ARBA" id="ARBA00023136"/>
    </source>
</evidence>
<feature type="region of interest" description="Disordered" evidence="6">
    <location>
        <begin position="167"/>
        <end position="202"/>
    </location>
</feature>
<dbReference type="AlphaFoldDB" id="A0A1D1Z790"/>
<accession>A0A1D1Z790</accession>
<feature type="coiled-coil region" evidence="5">
    <location>
        <begin position="515"/>
        <end position="570"/>
    </location>
</feature>
<reference evidence="8" key="1">
    <citation type="submission" date="2015-07" db="EMBL/GenBank/DDBJ databases">
        <title>Transcriptome Assembly of Anthurium amnicola.</title>
        <authorList>
            <person name="Suzuki J."/>
        </authorList>
    </citation>
    <scope>NUCLEOTIDE SEQUENCE</scope>
</reference>
<name>A0A1D1Z790_9ARAE</name>
<dbReference type="PANTHER" id="PTHR31448">
    <property type="entry name" value="MYOSIN-BINDING PROTEIN 2"/>
    <property type="match status" value="1"/>
</dbReference>
<feature type="compositionally biased region" description="Polar residues" evidence="6">
    <location>
        <begin position="660"/>
        <end position="675"/>
    </location>
</feature>
<sequence length="896" mass="99129">NALFAYLISKFAAYFGLPPPCIFCSRVDHLLDGRGGDRGAVSAHRGLICDAHAADISRLGYCSNHRRLAVAGGMCDGCSSSLPSSSTPRGRHQTVALLSVVEKEGEEGSKCSCCGAEIETSGLYSPYLFFKPSWGVLGYTHKGKSAEEKSEDEEAYKDEIFMEKPVLGEKVDSLPPALPDEDLLKEPAARDTRGDDNEGDDEQIAMEDGEEDRTALPLQDPAPLVCHTDDPSFDKEIDESLEILNEGRQFVSDDKDERLVPVELIDSTTLKCLDKLPHKEEDEGEHGYDQDVVEGAMADFGIVSPVGTVEAQEEAVSHPVPEKTGCTQEPSSVVTSAQEGEGGSHDPQQLKILLPDGTCEVEAAVMDCEENQASEEDNKIVDGETNCEVSIGSEICDQEQIDQGELHEELPPLIDLRDRSSGNLNEVLDENQDTYIEVEPVQTMDRGLDHHLSINPENNEVEGERPPETPSSLEGLHNLHKRFLFERRESGTESVDGSVASEIDGSDILTVDHLKVALQAERKVLSALYAELEEERSASAIAANQTMAMITRLQEEKAAMQMEALQYQRMMEEQSEYDQDALQLLNELMIKREKEKQDLEKGLDVCRKKILLYEAKERRRLKMAKPTGRSGTSSASSSAEDSDDLSFELNDSDENLSGLKESNQNTPTDTVLSSGQEAAKHLVTLDESFADFEEERLSIIEQLKALEEKLFTMGDGEHLPENLEVIEHFPEEDDHEHDGEHEFNNSNISGYENGFLDDLNINGKHHYESSNAGFQGKRLLPLFDAVSTENEDSLHEETEMMGFSQGSLPNLINEQKKLAIAEEVDNVYERLQALEADTEFLKHCIGSLKKGNKGMDLLQEILQHLRDLKSVELRVRNSGDALVSLSAQSALKMEAA</sequence>
<feature type="region of interest" description="Disordered" evidence="6">
    <location>
        <begin position="622"/>
        <end position="675"/>
    </location>
</feature>
<feature type="compositionally biased region" description="Basic and acidic residues" evidence="6">
    <location>
        <begin position="182"/>
        <end position="196"/>
    </location>
</feature>
<gene>
    <name evidence="8" type="ORF">g.61391</name>
</gene>
<dbReference type="Pfam" id="PF04576">
    <property type="entry name" value="Zein-binding"/>
    <property type="match status" value="1"/>
</dbReference>
<evidence type="ECO:0000259" key="7">
    <source>
        <dbReference type="PROSITE" id="PS51775"/>
    </source>
</evidence>
<keyword evidence="3" id="KW-1133">Transmembrane helix</keyword>
<evidence type="ECO:0000256" key="3">
    <source>
        <dbReference type="ARBA" id="ARBA00022989"/>
    </source>
</evidence>
<evidence type="ECO:0000256" key="6">
    <source>
        <dbReference type="SAM" id="MobiDB-lite"/>
    </source>
</evidence>